<dbReference type="GeneID" id="66777543"/>
<dbReference type="RefSeq" id="WP_096810631.1">
    <property type="nucleotide sequence ID" value="NZ_BMCF01000006.1"/>
</dbReference>
<dbReference type="Gene3D" id="1.10.260.40">
    <property type="entry name" value="lambda repressor-like DNA-binding domains"/>
    <property type="match status" value="1"/>
</dbReference>
<evidence type="ECO:0000259" key="1">
    <source>
        <dbReference type="PROSITE" id="PS50943"/>
    </source>
</evidence>
<gene>
    <name evidence="3" type="ORF">BUZ61_13105</name>
    <name evidence="2" type="ORF">J3T88_12710</name>
    <name evidence="4" type="ORF">NCTC13834_02114</name>
</gene>
<accession>A0A291JME0</accession>
<dbReference type="EMBL" id="PZHR01000138">
    <property type="protein sequence ID" value="PTK56619.1"/>
    <property type="molecule type" value="Genomic_DNA"/>
</dbReference>
<dbReference type="EMBL" id="UHDS01000001">
    <property type="protein sequence ID" value="SUM55742.1"/>
    <property type="molecule type" value="Genomic_DNA"/>
</dbReference>
<dbReference type="SUPFAM" id="SSF47413">
    <property type="entry name" value="lambda repressor-like DNA-binding domains"/>
    <property type="match status" value="1"/>
</dbReference>
<reference evidence="3" key="2">
    <citation type="submission" date="2018-03" db="EMBL/GenBank/DDBJ databases">
        <authorList>
            <person name="Keele B.F."/>
        </authorList>
    </citation>
    <scope>NUCLEOTIDE SEQUENCE</scope>
    <source>
        <strain evidence="3">SNUC 4337</strain>
    </source>
</reference>
<evidence type="ECO:0000313" key="2">
    <source>
        <dbReference type="EMBL" id="MBO1228153.1"/>
    </source>
</evidence>
<sequence>MKTLTELREKKQLSLSKLAINLNKNYEKDYRICQIWDWEHDYRVPSEKDTKILADYFQVPKKTFNS</sequence>
<reference evidence="4 6" key="3">
    <citation type="submission" date="2018-06" db="EMBL/GenBank/DDBJ databases">
        <authorList>
            <consortium name="Pathogen Informatics"/>
            <person name="Doyle S."/>
        </authorList>
    </citation>
    <scope>NUCLEOTIDE SEQUENCE [LARGE SCALE GENOMIC DNA]</scope>
    <source>
        <strain evidence="4 6">NCTC13834</strain>
    </source>
</reference>
<evidence type="ECO:0000313" key="4">
    <source>
        <dbReference type="EMBL" id="SUM55742.1"/>
    </source>
</evidence>
<dbReference type="OrthoDB" id="2398380at2"/>
<organism evidence="3 5">
    <name type="scientific">Staphylococcus nepalensis</name>
    <dbReference type="NCBI Taxonomy" id="214473"/>
    <lineage>
        <taxon>Bacteria</taxon>
        <taxon>Bacillati</taxon>
        <taxon>Bacillota</taxon>
        <taxon>Bacilli</taxon>
        <taxon>Bacillales</taxon>
        <taxon>Staphylococcaceae</taxon>
        <taxon>Staphylococcus</taxon>
    </lineage>
</organism>
<reference evidence="2 7" key="4">
    <citation type="submission" date="2021-03" db="EMBL/GenBank/DDBJ databases">
        <title>Staphylococci and Mammaliicocci in bats.</title>
        <authorList>
            <person name="Fountain K."/>
        </authorList>
    </citation>
    <scope>NUCLEOTIDE SEQUENCE [LARGE SCALE GENOMIC DNA]</scope>
    <source>
        <strain evidence="2 7">18_1_E_SW</strain>
    </source>
</reference>
<evidence type="ECO:0000313" key="3">
    <source>
        <dbReference type="EMBL" id="PTK56619.1"/>
    </source>
</evidence>
<dbReference type="EMBL" id="JAFNLT010000013">
    <property type="protein sequence ID" value="MBO1228153.1"/>
    <property type="molecule type" value="Genomic_DNA"/>
</dbReference>
<dbReference type="Proteomes" id="UP000254412">
    <property type="component" value="Unassembled WGS sequence"/>
</dbReference>
<feature type="domain" description="HTH cro/C1-type" evidence="1">
    <location>
        <begin position="4"/>
        <end position="64"/>
    </location>
</feature>
<dbReference type="PROSITE" id="PS50943">
    <property type="entry name" value="HTH_CROC1"/>
    <property type="match status" value="1"/>
</dbReference>
<dbReference type="AlphaFoldDB" id="A0A291JME0"/>
<evidence type="ECO:0000313" key="5">
    <source>
        <dbReference type="Proteomes" id="UP000240400"/>
    </source>
</evidence>
<evidence type="ECO:0000313" key="6">
    <source>
        <dbReference type="Proteomes" id="UP000254412"/>
    </source>
</evidence>
<name>A0A291JME0_9STAP</name>
<dbReference type="InterPro" id="IPR010982">
    <property type="entry name" value="Lambda_DNA-bd_dom_sf"/>
</dbReference>
<reference evidence="3 5" key="1">
    <citation type="journal article" date="2016" name="Front. Microbiol.">
        <title>Comprehensive Phylogenetic Analysis of Bovine Non-aureus Staphylococci Species Based on Whole-Genome Sequencing.</title>
        <authorList>
            <person name="Naushad S."/>
            <person name="Barkema H.W."/>
            <person name="Luby C."/>
            <person name="Condas L.A."/>
            <person name="Nobrega D.B."/>
            <person name="Carson D.A."/>
            <person name="De Buck J."/>
        </authorList>
    </citation>
    <scope>NUCLEOTIDE SEQUENCE [LARGE SCALE GENOMIC DNA]</scope>
    <source>
        <strain evidence="3 5">SNUC 4337</strain>
    </source>
</reference>
<keyword evidence="7" id="KW-1185">Reference proteome</keyword>
<dbReference type="KEGG" id="snl:BJD96_10725"/>
<dbReference type="CDD" id="cd00093">
    <property type="entry name" value="HTH_XRE"/>
    <property type="match status" value="1"/>
</dbReference>
<dbReference type="InterPro" id="IPR001387">
    <property type="entry name" value="Cro/C1-type_HTH"/>
</dbReference>
<dbReference type="GO" id="GO:0003677">
    <property type="term" value="F:DNA binding"/>
    <property type="evidence" value="ECO:0007669"/>
    <property type="project" value="InterPro"/>
</dbReference>
<protein>
    <submittedName>
        <fullName evidence="2">Helix-turn-helix transcriptional regulator</fullName>
    </submittedName>
    <submittedName>
        <fullName evidence="4">XRE family transcription regulator, putative</fullName>
    </submittedName>
    <submittedName>
        <fullName evidence="3">XRE family transcriptional regulator</fullName>
    </submittedName>
</protein>
<proteinExistence type="predicted"/>
<dbReference type="Proteomes" id="UP000664081">
    <property type="component" value="Unassembled WGS sequence"/>
</dbReference>
<evidence type="ECO:0000313" key="7">
    <source>
        <dbReference type="Proteomes" id="UP000664081"/>
    </source>
</evidence>
<dbReference type="Proteomes" id="UP000240400">
    <property type="component" value="Unassembled WGS sequence"/>
</dbReference>